<feature type="transmembrane region" description="Helical" evidence="2">
    <location>
        <begin position="38"/>
        <end position="64"/>
    </location>
</feature>
<keyword evidence="2" id="KW-0812">Transmembrane</keyword>
<dbReference type="AlphaFoldDB" id="A0AAQ0ELH2"/>
<dbReference type="EMBL" id="CP063185">
    <property type="protein sequence ID" value="QYC74210.1"/>
    <property type="molecule type" value="Genomic_DNA"/>
</dbReference>
<protein>
    <submittedName>
        <fullName evidence="3">Uncharacterized protein</fullName>
    </submittedName>
</protein>
<name>A0AAQ0ELH2_9CHLA</name>
<proteinExistence type="predicted"/>
<gene>
    <name evidence="3" type="ORF">INQ84_03815</name>
</gene>
<evidence type="ECO:0000256" key="2">
    <source>
        <dbReference type="SAM" id="Phobius"/>
    </source>
</evidence>
<accession>A0AAQ0ELH2</accession>
<feature type="coiled-coil region" evidence="1">
    <location>
        <begin position="114"/>
        <end position="166"/>
    </location>
</feature>
<keyword evidence="2" id="KW-0472">Membrane</keyword>
<reference evidence="3" key="1">
    <citation type="journal article" date="2021" name="Front. Microbiol.">
        <title>Generation of Tetracycline and Rifamycin Resistant Chlamydia Suis Recombinants.</title>
        <authorList>
            <person name="Marti H."/>
            <person name="Bommana S."/>
            <person name="Read T.D."/>
            <person name="Pesch T."/>
            <person name="Prahauser B."/>
            <person name="Dean D."/>
            <person name="Borel N."/>
        </authorList>
    </citation>
    <scope>NUCLEOTIDE SEQUENCE</scope>
    <source>
        <strain evidence="3">208.1</strain>
    </source>
</reference>
<keyword evidence="2" id="KW-1133">Transmembrane helix</keyword>
<sequence length="323" mass="35751">MIDNINGGFCDGCAPVSVSCRKENLLEPTSSELICGRVVAIALVALGFLLVIAGSVLLAVGAVSCWLPPVVSIIMLSMGVLLFGVGVANLCSQRSPWVKMTRESPKSVSDKSVETESSEEIRRLQARVAQLEQELQTEGSSSRERLSAARSEIAELQDHLRLFQASLEAVHQTIDSKEAQTTGDTVPPHLLVAARSEITDLNAYIRILERTLEEERVLTEDLRQDNVKLRKNLKDAAYNKNMAILDLRYQLQKLQAKLSLEEALRVGDNVSWSGKFKQLVFSKNLAILELRYRIQLLQARLCWAEAGKDTNSLPECGDLISFD</sequence>
<feature type="coiled-coil region" evidence="1">
    <location>
        <begin position="205"/>
        <end position="232"/>
    </location>
</feature>
<evidence type="ECO:0000313" key="4">
    <source>
        <dbReference type="Proteomes" id="UP000825134"/>
    </source>
</evidence>
<dbReference type="RefSeq" id="WP_219664339.1">
    <property type="nucleotide sequence ID" value="NZ_CP063064.1"/>
</dbReference>
<evidence type="ECO:0000313" key="3">
    <source>
        <dbReference type="EMBL" id="QYC74210.1"/>
    </source>
</evidence>
<feature type="transmembrane region" description="Helical" evidence="2">
    <location>
        <begin position="70"/>
        <end position="92"/>
    </location>
</feature>
<evidence type="ECO:0000256" key="1">
    <source>
        <dbReference type="SAM" id="Coils"/>
    </source>
</evidence>
<organism evidence="3 4">
    <name type="scientific">Chlamydia suis</name>
    <dbReference type="NCBI Taxonomy" id="83559"/>
    <lineage>
        <taxon>Bacteria</taxon>
        <taxon>Pseudomonadati</taxon>
        <taxon>Chlamydiota</taxon>
        <taxon>Chlamydiia</taxon>
        <taxon>Chlamydiales</taxon>
        <taxon>Chlamydiaceae</taxon>
        <taxon>Chlamydia/Chlamydophila group</taxon>
        <taxon>Chlamydia</taxon>
    </lineage>
</organism>
<dbReference type="Proteomes" id="UP000825134">
    <property type="component" value="Chromosome"/>
</dbReference>
<keyword evidence="1" id="KW-0175">Coiled coil</keyword>